<gene>
    <name evidence="1" type="ORF">OHU69_00265</name>
    <name evidence="2" type="ORF">OHU69_50405</name>
</gene>
<dbReference type="EMBL" id="CP108195">
    <property type="protein sequence ID" value="WTS18454.1"/>
    <property type="molecule type" value="Genomic_DNA"/>
</dbReference>
<accession>A0AAU1UML3</accession>
<evidence type="ECO:0000313" key="1">
    <source>
        <dbReference type="EMBL" id="WTS09719.1"/>
    </source>
</evidence>
<dbReference type="EMBL" id="CP108195">
    <property type="protein sequence ID" value="WTS09719.1"/>
    <property type="molecule type" value="Genomic_DNA"/>
</dbReference>
<proteinExistence type="predicted"/>
<reference evidence="2" key="1">
    <citation type="submission" date="2022-10" db="EMBL/GenBank/DDBJ databases">
        <title>The complete genomes of actinobacterial strains from the NBC collection.</title>
        <authorList>
            <person name="Joergensen T.S."/>
            <person name="Alvarez Arevalo M."/>
            <person name="Sterndorff E.B."/>
            <person name="Faurdal D."/>
            <person name="Vuksanovic O."/>
            <person name="Mourched A.-S."/>
            <person name="Charusanti P."/>
            <person name="Shaw S."/>
            <person name="Blin K."/>
            <person name="Weber T."/>
        </authorList>
    </citation>
    <scope>NUCLEOTIDE SEQUENCE</scope>
    <source>
        <strain evidence="2">NBC_00119</strain>
    </source>
</reference>
<protein>
    <submittedName>
        <fullName evidence="2">Uncharacterized protein</fullName>
    </submittedName>
</protein>
<organism evidence="2">
    <name type="scientific">Streptomyces sp. NBC_00119</name>
    <dbReference type="NCBI Taxonomy" id="2975659"/>
    <lineage>
        <taxon>Bacteria</taxon>
        <taxon>Bacillati</taxon>
        <taxon>Actinomycetota</taxon>
        <taxon>Actinomycetes</taxon>
        <taxon>Kitasatosporales</taxon>
        <taxon>Streptomycetaceae</taxon>
        <taxon>Streptomyces</taxon>
    </lineage>
</organism>
<dbReference type="AlphaFoldDB" id="A0AAU1UML3"/>
<name>A0AAU1UML3_9ACTN</name>
<sequence>MNQHHAVEITLARPATPGELAHATRTMPLAVNHDATRFMAVVHAKTPGRALHRLRRRLGETLPVDVITTHYPDSRGHVLLNIIFSPAADAAVRRAADRAGQTPSVFVQRALHRALAQHAEEEADLLDGAGQRLLAATTAAQLLAALGRALTSTPGAPSC</sequence>
<evidence type="ECO:0000313" key="2">
    <source>
        <dbReference type="EMBL" id="WTS18454.1"/>
    </source>
</evidence>